<organism evidence="2 3">
    <name type="scientific">Tanacetum coccineum</name>
    <dbReference type="NCBI Taxonomy" id="301880"/>
    <lineage>
        <taxon>Eukaryota</taxon>
        <taxon>Viridiplantae</taxon>
        <taxon>Streptophyta</taxon>
        <taxon>Embryophyta</taxon>
        <taxon>Tracheophyta</taxon>
        <taxon>Spermatophyta</taxon>
        <taxon>Magnoliopsida</taxon>
        <taxon>eudicotyledons</taxon>
        <taxon>Gunneridae</taxon>
        <taxon>Pentapetalae</taxon>
        <taxon>asterids</taxon>
        <taxon>campanulids</taxon>
        <taxon>Asterales</taxon>
        <taxon>Asteraceae</taxon>
        <taxon>Asteroideae</taxon>
        <taxon>Anthemideae</taxon>
        <taxon>Anthemidinae</taxon>
        <taxon>Tanacetum</taxon>
    </lineage>
</organism>
<gene>
    <name evidence="2" type="ORF">Tco_1122470</name>
</gene>
<dbReference type="InterPro" id="IPR016903">
    <property type="entry name" value="Nucleolar_cplx-assoc_3"/>
</dbReference>
<dbReference type="Proteomes" id="UP001151760">
    <property type="component" value="Unassembled WGS sequence"/>
</dbReference>
<accession>A0ABQ5J216</accession>
<protein>
    <submittedName>
        <fullName evidence="2">Nucleolar complex protein 3</fullName>
    </submittedName>
</protein>
<dbReference type="EMBL" id="BQNB010021401">
    <property type="protein sequence ID" value="GJU06040.1"/>
    <property type="molecule type" value="Genomic_DNA"/>
</dbReference>
<sequence length="103" mass="11777">MAEVEKDLSVKEDNEKKKLRLAEISTSMLMDPKGNIKNLKEMLQICKGGDQEILILGLKSLVVVFKDIIPWLPTDKELAMVVSKDVRKTRLYESTLLNVYKVQ</sequence>
<dbReference type="PANTHER" id="PTHR14428">
    <property type="entry name" value="NUCLEOLAR COMPLEX PROTEIN 3"/>
    <property type="match status" value="1"/>
</dbReference>
<comment type="caution">
    <text evidence="2">The sequence shown here is derived from an EMBL/GenBank/DDBJ whole genome shotgun (WGS) entry which is preliminary data.</text>
</comment>
<name>A0ABQ5J216_9ASTR</name>
<keyword evidence="3" id="KW-1185">Reference proteome</keyword>
<reference evidence="2" key="2">
    <citation type="submission" date="2022-01" db="EMBL/GenBank/DDBJ databases">
        <authorList>
            <person name="Yamashiro T."/>
            <person name="Shiraishi A."/>
            <person name="Satake H."/>
            <person name="Nakayama K."/>
        </authorList>
    </citation>
    <scope>NUCLEOTIDE SEQUENCE</scope>
</reference>
<reference evidence="2" key="1">
    <citation type="journal article" date="2022" name="Int. J. Mol. Sci.">
        <title>Draft Genome of Tanacetum Coccineum: Genomic Comparison of Closely Related Tanacetum-Family Plants.</title>
        <authorList>
            <person name="Yamashiro T."/>
            <person name="Shiraishi A."/>
            <person name="Nakayama K."/>
            <person name="Satake H."/>
        </authorList>
    </citation>
    <scope>NUCLEOTIDE SEQUENCE</scope>
</reference>
<evidence type="ECO:0000259" key="1">
    <source>
        <dbReference type="Pfam" id="PF07540"/>
    </source>
</evidence>
<dbReference type="Pfam" id="PF07540">
    <property type="entry name" value="NOC3p"/>
    <property type="match status" value="1"/>
</dbReference>
<feature type="domain" description="Nucleolar complex-associated protein 3 N-terminal" evidence="1">
    <location>
        <begin position="17"/>
        <end position="101"/>
    </location>
</feature>
<dbReference type="PANTHER" id="PTHR14428:SF5">
    <property type="entry name" value="NUCLEOLAR COMPLEX PROTEIN 3 HOMOLOG"/>
    <property type="match status" value="1"/>
</dbReference>
<evidence type="ECO:0000313" key="2">
    <source>
        <dbReference type="EMBL" id="GJU06040.1"/>
    </source>
</evidence>
<evidence type="ECO:0000313" key="3">
    <source>
        <dbReference type="Proteomes" id="UP001151760"/>
    </source>
</evidence>
<proteinExistence type="predicted"/>
<dbReference type="InterPro" id="IPR011501">
    <property type="entry name" value="Noc3_N"/>
</dbReference>